<dbReference type="GO" id="GO:0000166">
    <property type="term" value="F:nucleotide binding"/>
    <property type="evidence" value="ECO:0007669"/>
    <property type="project" value="InterPro"/>
</dbReference>
<dbReference type="SUPFAM" id="SSF51430">
    <property type="entry name" value="NAD(P)-linked oxidoreductase"/>
    <property type="match status" value="1"/>
</dbReference>
<dbReference type="InterPro" id="IPR050984">
    <property type="entry name" value="Gfo/Idh/MocA_domain"/>
</dbReference>
<dbReference type="Gene3D" id="3.20.20.100">
    <property type="entry name" value="NADP-dependent oxidoreductase domain"/>
    <property type="match status" value="1"/>
</dbReference>
<evidence type="ECO:0000256" key="2">
    <source>
        <dbReference type="ARBA" id="ARBA00023002"/>
    </source>
</evidence>
<organism evidence="6 7">
    <name type="scientific">Desertihabitans brevis</name>
    <dbReference type="NCBI Taxonomy" id="2268447"/>
    <lineage>
        <taxon>Bacteria</taxon>
        <taxon>Bacillati</taxon>
        <taxon>Actinomycetota</taxon>
        <taxon>Actinomycetes</taxon>
        <taxon>Propionibacteriales</taxon>
        <taxon>Propionibacteriaceae</taxon>
        <taxon>Desertihabitans</taxon>
    </lineage>
</organism>
<feature type="domain" description="Gfo/Idh/MocA-like oxidoreductase N-terminal" evidence="4">
    <location>
        <begin position="15"/>
        <end position="129"/>
    </location>
</feature>
<evidence type="ECO:0000259" key="5">
    <source>
        <dbReference type="Pfam" id="PF22725"/>
    </source>
</evidence>
<dbReference type="Gene3D" id="3.30.360.10">
    <property type="entry name" value="Dihydrodipicolinate Reductase, domain 2"/>
    <property type="match status" value="1"/>
</dbReference>
<evidence type="ECO:0000313" key="7">
    <source>
        <dbReference type="Proteomes" id="UP000252770"/>
    </source>
</evidence>
<evidence type="ECO:0000259" key="4">
    <source>
        <dbReference type="Pfam" id="PF01408"/>
    </source>
</evidence>
<dbReference type="EMBL" id="QOUI01000007">
    <property type="protein sequence ID" value="RCK69066.1"/>
    <property type="molecule type" value="Genomic_DNA"/>
</dbReference>
<proteinExistence type="inferred from homology"/>
<dbReference type="InterPro" id="IPR036812">
    <property type="entry name" value="NAD(P)_OxRdtase_dom_sf"/>
</dbReference>
<keyword evidence="7" id="KW-1185">Reference proteome</keyword>
<dbReference type="Pfam" id="PF00248">
    <property type="entry name" value="Aldo_ket_red"/>
    <property type="match status" value="1"/>
</dbReference>
<dbReference type="InterPro" id="IPR055170">
    <property type="entry name" value="GFO_IDH_MocA-like_dom"/>
</dbReference>
<comment type="similarity">
    <text evidence="1">Belongs to the Gfo/Idh/MocA family.</text>
</comment>
<gene>
    <name evidence="6" type="ORF">DT076_11965</name>
</gene>
<name>A0A367YT51_9ACTN</name>
<dbReference type="SUPFAM" id="SSF55347">
    <property type="entry name" value="Glyceraldehyde-3-phosphate dehydrogenase-like, C-terminal domain"/>
    <property type="match status" value="1"/>
</dbReference>
<accession>A0A367YT51</accession>
<dbReference type="CDD" id="cd19082">
    <property type="entry name" value="AKR_AKR10A1_2"/>
    <property type="match status" value="1"/>
</dbReference>
<dbReference type="InterPro" id="IPR036291">
    <property type="entry name" value="NAD(P)-bd_dom_sf"/>
</dbReference>
<dbReference type="Pfam" id="PF22725">
    <property type="entry name" value="GFO_IDH_MocA_C3"/>
    <property type="match status" value="1"/>
</dbReference>
<dbReference type="PANTHER" id="PTHR22604">
    <property type="entry name" value="OXIDOREDUCTASES"/>
    <property type="match status" value="1"/>
</dbReference>
<dbReference type="AlphaFoldDB" id="A0A367YT51"/>
<keyword evidence="2" id="KW-0560">Oxidoreductase</keyword>
<evidence type="ECO:0000256" key="1">
    <source>
        <dbReference type="ARBA" id="ARBA00010928"/>
    </source>
</evidence>
<evidence type="ECO:0000259" key="3">
    <source>
        <dbReference type="Pfam" id="PF00248"/>
    </source>
</evidence>
<dbReference type="PANTHER" id="PTHR22604:SF105">
    <property type="entry name" value="TRANS-1,2-DIHYDROBENZENE-1,2-DIOL DEHYDROGENASE"/>
    <property type="match status" value="1"/>
</dbReference>
<dbReference type="InterPro" id="IPR000683">
    <property type="entry name" value="Gfo/Idh/MocA-like_OxRdtase_N"/>
</dbReference>
<feature type="domain" description="NADP-dependent oxidoreductase" evidence="3">
    <location>
        <begin position="386"/>
        <end position="663"/>
    </location>
</feature>
<reference evidence="6 7" key="1">
    <citation type="submission" date="2018-07" db="EMBL/GenBank/DDBJ databases">
        <title>Desertimonas flava gen. nov. sp. nov.</title>
        <authorList>
            <person name="Liu S."/>
        </authorList>
    </citation>
    <scope>NUCLEOTIDE SEQUENCE [LARGE SCALE GENOMIC DNA]</scope>
    <source>
        <strain evidence="6 7">16Sb5-5</strain>
    </source>
</reference>
<dbReference type="RefSeq" id="WP_114126922.1">
    <property type="nucleotide sequence ID" value="NZ_QOUI01000007.1"/>
</dbReference>
<dbReference type="SUPFAM" id="SSF51735">
    <property type="entry name" value="NAD(P)-binding Rossmann-fold domains"/>
    <property type="match status" value="1"/>
</dbReference>
<comment type="caution">
    <text evidence="6">The sequence shown here is derived from an EMBL/GenBank/DDBJ whole genome shotgun (WGS) entry which is preliminary data.</text>
</comment>
<protein>
    <submittedName>
        <fullName evidence="6">Oxidoreductase</fullName>
    </submittedName>
</protein>
<dbReference type="Pfam" id="PF01408">
    <property type="entry name" value="GFO_IDH_MocA"/>
    <property type="match status" value="1"/>
</dbReference>
<dbReference type="InterPro" id="IPR023210">
    <property type="entry name" value="NADP_OxRdtase_dom"/>
</dbReference>
<dbReference type="Gene3D" id="3.40.50.720">
    <property type="entry name" value="NAD(P)-binding Rossmann-like Domain"/>
    <property type="match status" value="1"/>
</dbReference>
<dbReference type="GO" id="GO:0016491">
    <property type="term" value="F:oxidoreductase activity"/>
    <property type="evidence" value="ECO:0007669"/>
    <property type="project" value="UniProtKB-KW"/>
</dbReference>
<dbReference type="Proteomes" id="UP000252770">
    <property type="component" value="Unassembled WGS sequence"/>
</dbReference>
<feature type="domain" description="GFO/IDH/MocA-like oxidoreductase" evidence="5">
    <location>
        <begin position="141"/>
        <end position="260"/>
    </location>
</feature>
<evidence type="ECO:0000313" key="6">
    <source>
        <dbReference type="EMBL" id="RCK69066.1"/>
    </source>
</evidence>
<sequence length="667" mass="71458">MTTSSGAPTDLAPSLRWAVLGAGRISRTFADQLPRSSTGRLVRVGSRDASRAAEMAGELGVTAGSYEEVLADPEVDAVYVGTVHTTHAELAVAALRAGKHVLCEKPMAPTHAEVMTMVDTARATGRVLVEAFMYRFHPQTRRLLQLVGEGAIGQVLHVDAAFGFATSATGGRLLDPALAGGAILDVGCYPVSMARAVVAAARGTAVADPVAVTGGGTLERGVDAWAVGRLDFGDVTATVRTGVRLAESGVVVHGTRGSIRVQDPWTIGPEQSLTITVVGQEPVVERFEGEASYALEADGLAAAVGTGDSRVMSQADSLGNARVLDQWRAALGLVYPFETHDAPFPAPLVAPLRRGVDVDGSPGRMRHGRIPGVDKDVSRLVMGCDNQQTPAHAAAMFDSFFAAGGTTFDTAWLYGGGRQEELLGRWVRERGVRDEVVIITKGAHSPHCDPESISRQLLESLERQGTEFADIYLMHRDNPEVPVGEFVDVLDEHAKAGRIGVFGGSNWTPARFDEANAYAEANGRQGFTVLSNHFGLAEALDVPWKGCEHATDRASKQWLAERKVTLLPWSSQARGFFTGRAHPDDHSDPELVRCYYSEDNFERLRRAESLAAELGVPTTAVALAFVLHQEFPTFALIGPRSIAETRSSMAALDVELTPEQRAWLDLL</sequence>